<organism evidence="2">
    <name type="scientific">uncultured Desulfobacterium sp</name>
    <dbReference type="NCBI Taxonomy" id="201089"/>
    <lineage>
        <taxon>Bacteria</taxon>
        <taxon>Pseudomonadati</taxon>
        <taxon>Thermodesulfobacteriota</taxon>
        <taxon>Desulfobacteria</taxon>
        <taxon>Desulfobacterales</taxon>
        <taxon>Desulfobacteriaceae</taxon>
        <taxon>Desulfobacterium</taxon>
        <taxon>environmental samples</taxon>
    </lineage>
</organism>
<sequence>MKTSNVFKDQLITGPVLLFSQVLLALGIFIGLIVEAFKGLKQYSVVEIGGERTRGTKKRAIELSGKISGRLPVREFRS</sequence>
<evidence type="ECO:0000313" key="2">
    <source>
        <dbReference type="EMBL" id="SPD76463.1"/>
    </source>
</evidence>
<dbReference type="EMBL" id="OJIN01000243">
    <property type="protein sequence ID" value="SPD76463.1"/>
    <property type="molecule type" value="Genomic_DNA"/>
</dbReference>
<feature type="transmembrane region" description="Helical" evidence="1">
    <location>
        <begin position="12"/>
        <end position="34"/>
    </location>
</feature>
<accession>A0A445N449</accession>
<keyword evidence="1" id="KW-0812">Transmembrane</keyword>
<keyword evidence="1" id="KW-1133">Transmembrane helix</keyword>
<protein>
    <submittedName>
        <fullName evidence="2">Uncharacterized protein</fullName>
    </submittedName>
</protein>
<keyword evidence="1" id="KW-0472">Membrane</keyword>
<dbReference type="AlphaFoldDB" id="A0A445N449"/>
<proteinExistence type="predicted"/>
<gene>
    <name evidence="2" type="ORF">PITCH_A960005</name>
</gene>
<reference evidence="2" key="1">
    <citation type="submission" date="2018-01" db="EMBL/GenBank/DDBJ databases">
        <authorList>
            <person name="Regsiter A."/>
            <person name="William W."/>
        </authorList>
    </citation>
    <scope>NUCLEOTIDE SEQUENCE</scope>
    <source>
        <strain evidence="2">TRIP AH-1</strain>
    </source>
</reference>
<name>A0A445N449_9BACT</name>
<evidence type="ECO:0000256" key="1">
    <source>
        <dbReference type="SAM" id="Phobius"/>
    </source>
</evidence>